<sequence>MPFLLDYLNRIGVEDEDVSILVALGTHRYMEEEEILERFGVEVVERIDVVNHRWRNEDNLVDLGVTEDGIPIEVNKLAVEADYLIGVGSIVPHVQAGWGGGCKILQPGICSDKTIKETHLLAAEQEDYLGLAGKAENPVREKIEDIALEAGLDFIVNVVFDGEGKVVDVVCGHPVKAHLRGVERASEIFVRDIPEPADIVVAEAYPAEVDYWQGIKALAHAQRGVRRGGKSILVADFGEGISPVHTEVAECARRPSGGIWRMWEDGELEDGVGVAALILHAEIMKHSDVICVSSRMLEEEKDKLGFESADSLQEALNLARGDVSGEPSIGIIEKGGDVLPRVEK</sequence>
<dbReference type="GO" id="GO:0050043">
    <property type="term" value="F:lactate racemase activity"/>
    <property type="evidence" value="ECO:0007669"/>
    <property type="project" value="InterPro"/>
</dbReference>
<dbReference type="Proteomes" id="UP000070163">
    <property type="component" value="Unassembled WGS sequence"/>
</dbReference>
<evidence type="ECO:0000259" key="1">
    <source>
        <dbReference type="Pfam" id="PF09861"/>
    </source>
</evidence>
<dbReference type="NCBIfam" id="NF033504">
    <property type="entry name" value="Ni_dep_LarA"/>
    <property type="match status" value="1"/>
</dbReference>
<feature type="domain" description="LarA-like N-terminal" evidence="1">
    <location>
        <begin position="1"/>
        <end position="123"/>
    </location>
</feature>
<gene>
    <name evidence="2" type="ORF">AKJ57_04730</name>
</gene>
<evidence type="ECO:0000313" key="3">
    <source>
        <dbReference type="Proteomes" id="UP000070163"/>
    </source>
</evidence>
<dbReference type="PANTHER" id="PTHR33171">
    <property type="entry name" value="LAR_N DOMAIN-CONTAINING PROTEIN"/>
    <property type="match status" value="1"/>
</dbReference>
<accession>A0A133U6S1</accession>
<dbReference type="Gene3D" id="3.90.226.30">
    <property type="match status" value="1"/>
</dbReference>
<dbReference type="InterPro" id="IPR048068">
    <property type="entry name" value="LarA-like"/>
</dbReference>
<name>A0A133U6S1_9EURY</name>
<dbReference type="Pfam" id="PF09861">
    <property type="entry name" value="Lar_N"/>
    <property type="match status" value="1"/>
</dbReference>
<organism evidence="2 3">
    <name type="scientific">candidate division MSBL1 archaeon SCGC-AAA259A05</name>
    <dbReference type="NCBI Taxonomy" id="1698259"/>
    <lineage>
        <taxon>Archaea</taxon>
        <taxon>Methanobacteriati</taxon>
        <taxon>Methanobacteriota</taxon>
        <taxon>candidate division MSBL1</taxon>
    </lineage>
</organism>
<reference evidence="2 3" key="1">
    <citation type="journal article" date="2016" name="Sci. Rep.">
        <title>Metabolic traits of an uncultured archaeal lineage -MSBL1- from brine pools of the Red Sea.</title>
        <authorList>
            <person name="Mwirichia R."/>
            <person name="Alam I."/>
            <person name="Rashid M."/>
            <person name="Vinu M."/>
            <person name="Ba-Alawi W."/>
            <person name="Anthony Kamau A."/>
            <person name="Kamanda Ngugi D."/>
            <person name="Goker M."/>
            <person name="Klenk H.P."/>
            <person name="Bajic V."/>
            <person name="Stingl U."/>
        </authorList>
    </citation>
    <scope>NUCLEOTIDE SEQUENCE [LARGE SCALE GENOMIC DNA]</scope>
    <source>
        <strain evidence="2">SCGC-AAA259A05</strain>
    </source>
</reference>
<protein>
    <recommendedName>
        <fullName evidence="1">LarA-like N-terminal domain-containing protein</fullName>
    </recommendedName>
</protein>
<dbReference type="Gene3D" id="3.40.50.11440">
    <property type="match status" value="1"/>
</dbReference>
<dbReference type="AlphaFoldDB" id="A0A133U6S1"/>
<evidence type="ECO:0000313" key="2">
    <source>
        <dbReference type="EMBL" id="KXA89892.1"/>
    </source>
</evidence>
<keyword evidence="3" id="KW-1185">Reference proteome</keyword>
<comment type="caution">
    <text evidence="2">The sequence shown here is derived from an EMBL/GenBank/DDBJ whole genome shotgun (WGS) entry which is preliminary data.</text>
</comment>
<proteinExistence type="predicted"/>
<dbReference type="EMBL" id="LHXJ01000061">
    <property type="protein sequence ID" value="KXA89892.1"/>
    <property type="molecule type" value="Genomic_DNA"/>
</dbReference>
<dbReference type="InterPro" id="IPR047926">
    <property type="entry name" value="Ni_dep_LarA"/>
</dbReference>
<dbReference type="PANTHER" id="PTHR33171:SF17">
    <property type="entry name" value="LARA-LIKE N-TERMINAL DOMAIN-CONTAINING PROTEIN"/>
    <property type="match status" value="1"/>
</dbReference>
<dbReference type="InterPro" id="IPR043166">
    <property type="entry name" value="LarA-like_C"/>
</dbReference>
<dbReference type="InterPro" id="IPR018657">
    <property type="entry name" value="LarA-like_N"/>
</dbReference>